<dbReference type="RefSeq" id="WP_058246337.1">
    <property type="nucleotide sequence ID" value="NZ_CYSE01000001.1"/>
</dbReference>
<organism evidence="3 4">
    <name type="scientific">Tropicibacter naphthalenivorans</name>
    <dbReference type="NCBI Taxonomy" id="441103"/>
    <lineage>
        <taxon>Bacteria</taxon>
        <taxon>Pseudomonadati</taxon>
        <taxon>Pseudomonadota</taxon>
        <taxon>Alphaproteobacteria</taxon>
        <taxon>Rhodobacterales</taxon>
        <taxon>Roseobacteraceae</taxon>
        <taxon>Tropicibacter</taxon>
    </lineage>
</organism>
<reference evidence="3 4" key="1">
    <citation type="submission" date="2015-09" db="EMBL/GenBank/DDBJ databases">
        <authorList>
            <consortium name="Swine Surveillance"/>
        </authorList>
    </citation>
    <scope>NUCLEOTIDE SEQUENCE [LARGE SCALE GENOMIC DNA]</scope>
    <source>
        <strain evidence="3 4">CECT 7648</strain>
    </source>
</reference>
<dbReference type="EMBL" id="CYSE01000001">
    <property type="protein sequence ID" value="CUH76199.1"/>
    <property type="molecule type" value="Genomic_DNA"/>
</dbReference>
<evidence type="ECO:0000313" key="3">
    <source>
        <dbReference type="EMBL" id="CUH76199.1"/>
    </source>
</evidence>
<dbReference type="InterPro" id="IPR016071">
    <property type="entry name" value="Staphylococal_nuclease_OB-fold"/>
</dbReference>
<name>A0A0P1G3C7_9RHOB</name>
<accession>A0A0P1G3C7</accession>
<evidence type="ECO:0000256" key="1">
    <source>
        <dbReference type="SAM" id="SignalP"/>
    </source>
</evidence>
<dbReference type="STRING" id="441103.TRN7648_00830"/>
<dbReference type="Gene3D" id="2.40.50.90">
    <property type="match status" value="1"/>
</dbReference>
<dbReference type="PANTHER" id="PTHR12302:SF26">
    <property type="entry name" value="BLR1266 PROTEIN"/>
    <property type="match status" value="1"/>
</dbReference>
<keyword evidence="4" id="KW-1185">Reference proteome</keyword>
<dbReference type="PANTHER" id="PTHR12302">
    <property type="entry name" value="EBNA2 BINDING PROTEIN P100"/>
    <property type="match status" value="1"/>
</dbReference>
<dbReference type="AlphaFoldDB" id="A0A0P1G3C7"/>
<proteinExistence type="predicted"/>
<evidence type="ECO:0000313" key="4">
    <source>
        <dbReference type="Proteomes" id="UP000054935"/>
    </source>
</evidence>
<feature type="chain" id="PRO_5006063027" evidence="1">
    <location>
        <begin position="19"/>
        <end position="224"/>
    </location>
</feature>
<dbReference type="Pfam" id="PF00565">
    <property type="entry name" value="SNase"/>
    <property type="match status" value="1"/>
</dbReference>
<feature type="domain" description="TNase-like" evidence="2">
    <location>
        <begin position="28"/>
        <end position="143"/>
    </location>
</feature>
<keyword evidence="1" id="KW-0732">Signal</keyword>
<dbReference type="SUPFAM" id="SSF50199">
    <property type="entry name" value="Staphylococcal nuclease"/>
    <property type="match status" value="1"/>
</dbReference>
<dbReference type="Proteomes" id="UP000054935">
    <property type="component" value="Unassembled WGS sequence"/>
</dbReference>
<sequence length="224" mass="24779">MLRLALIFSLALSSAASAERAVTGPAYIVDGDTLVIDDVRIRLHGIDAVEKNQMCGGQGAPMWPCGKWVTAEVKARYGGRDLSCFERDVDRYGRMVAVCYDGERDLNRELVRGGLAFAYPKYSMNYVGDERHARNVKAGLFGTGVATPATFRKAARDGLRAQKAASVPEDCQIKGNISLRSGEKIYHVPGQEYYLDTVISPEKGERYFCSERDAIDSGWRRAKK</sequence>
<gene>
    <name evidence="3" type="primary">exoI</name>
    <name evidence="3" type="ORF">TRN7648_00830</name>
</gene>
<feature type="signal peptide" evidence="1">
    <location>
        <begin position="1"/>
        <end position="18"/>
    </location>
</feature>
<dbReference type="InterPro" id="IPR035437">
    <property type="entry name" value="SNase_OB-fold_sf"/>
</dbReference>
<dbReference type="PROSITE" id="PS50830">
    <property type="entry name" value="TNASE_3"/>
    <property type="match status" value="1"/>
</dbReference>
<dbReference type="SMART" id="SM00318">
    <property type="entry name" value="SNc"/>
    <property type="match status" value="1"/>
</dbReference>
<protein>
    <submittedName>
        <fullName evidence="3">Succinoglycan biosynthesis protein ExoI</fullName>
    </submittedName>
</protein>
<evidence type="ECO:0000259" key="2">
    <source>
        <dbReference type="PROSITE" id="PS50830"/>
    </source>
</evidence>
<dbReference type="OrthoDB" id="9805504at2"/>